<name>A0A2I0A3L5_9ASPA</name>
<dbReference type="Proteomes" id="UP000236161">
    <property type="component" value="Unassembled WGS sequence"/>
</dbReference>
<accession>A0A2I0A3L5</accession>
<evidence type="ECO:0000313" key="1">
    <source>
        <dbReference type="EMBL" id="PKA50128.1"/>
    </source>
</evidence>
<evidence type="ECO:0000313" key="2">
    <source>
        <dbReference type="Proteomes" id="UP000236161"/>
    </source>
</evidence>
<organism evidence="1 2">
    <name type="scientific">Apostasia shenzhenica</name>
    <dbReference type="NCBI Taxonomy" id="1088818"/>
    <lineage>
        <taxon>Eukaryota</taxon>
        <taxon>Viridiplantae</taxon>
        <taxon>Streptophyta</taxon>
        <taxon>Embryophyta</taxon>
        <taxon>Tracheophyta</taxon>
        <taxon>Spermatophyta</taxon>
        <taxon>Magnoliopsida</taxon>
        <taxon>Liliopsida</taxon>
        <taxon>Asparagales</taxon>
        <taxon>Orchidaceae</taxon>
        <taxon>Apostasioideae</taxon>
        <taxon>Apostasia</taxon>
    </lineage>
</organism>
<keyword evidence="2" id="KW-1185">Reference proteome</keyword>
<dbReference type="EMBL" id="KZ452031">
    <property type="protein sequence ID" value="PKA50128.1"/>
    <property type="molecule type" value="Genomic_DNA"/>
</dbReference>
<proteinExistence type="predicted"/>
<gene>
    <name evidence="1" type="ORF">AXF42_Ash019647</name>
</gene>
<reference evidence="1 2" key="1">
    <citation type="journal article" date="2017" name="Nature">
        <title>The Apostasia genome and the evolution of orchids.</title>
        <authorList>
            <person name="Zhang G.Q."/>
            <person name="Liu K.W."/>
            <person name="Li Z."/>
            <person name="Lohaus R."/>
            <person name="Hsiao Y.Y."/>
            <person name="Niu S.C."/>
            <person name="Wang J.Y."/>
            <person name="Lin Y.C."/>
            <person name="Xu Q."/>
            <person name="Chen L.J."/>
            <person name="Yoshida K."/>
            <person name="Fujiwara S."/>
            <person name="Wang Z.W."/>
            <person name="Zhang Y.Q."/>
            <person name="Mitsuda N."/>
            <person name="Wang M."/>
            <person name="Liu G.H."/>
            <person name="Pecoraro L."/>
            <person name="Huang H.X."/>
            <person name="Xiao X.J."/>
            <person name="Lin M."/>
            <person name="Wu X.Y."/>
            <person name="Wu W.L."/>
            <person name="Chen Y.Y."/>
            <person name="Chang S.B."/>
            <person name="Sakamoto S."/>
            <person name="Ohme-Takagi M."/>
            <person name="Yagi M."/>
            <person name="Zeng S.J."/>
            <person name="Shen C.Y."/>
            <person name="Yeh C.M."/>
            <person name="Luo Y.B."/>
            <person name="Tsai W.C."/>
            <person name="Van de Peer Y."/>
            <person name="Liu Z.J."/>
        </authorList>
    </citation>
    <scope>NUCLEOTIDE SEQUENCE [LARGE SCALE GENOMIC DNA]</scope>
    <source>
        <strain evidence="2">cv. Shenzhen</strain>
        <tissue evidence="1">Stem</tissue>
    </source>
</reference>
<protein>
    <submittedName>
        <fullName evidence="1">Uncharacterized protein</fullName>
    </submittedName>
</protein>
<sequence length="120" mass="14189">MLQLKKIIMKLVAHHILLQKKTKKRHQDITYRSSKLECMNQIANDHKKLSSAINTNEYRDNLLTIYQELHTINEINDNEIEHCFDYFASSDLAIASSFMIRSKSVRAKFVRDFLWQSPSF</sequence>
<dbReference type="AlphaFoldDB" id="A0A2I0A3L5"/>